<sequence>MNSNSKTLSNSIKKDLYLQACKLKENPIDSEAEIQLNELIDSLKTSEIVQYVEQQREWLQKLFQAWRLQTTKTYDVYRVANFIETKRIKWLKLLLINWHAYIEQIQIRQVMLFRCQSKREKRIKGTLIKAWNQVVSNLQQKQIQKYDAQQLYTKNTKKTYFHLWCKFIQRTQNDLVAYQELIHKQKLKLYQKYFAIMRFKLHQTENYLEQYAINKQKQRLLHIFQFWAQYVDYKINHKQQVKELIKKRNLTLMREILSFLNTKADKNMIYRRQKQLAQFGRWKMLMQKSFNTLLKYRVRQQSKRYLQAIRKDNLQNLAIQTLRDTKNLIQKYKDIEKILNEKKVKQIFFQLQNYAQKQKYKRYSLEFAELFRCKSLQKQLFSLLQLYHNYKIKKRDMNEKMMQVHLVKFFKTILKKWKQYNKLIHHEKLIKQQIEFSSQFRIKKHIFKIMSKDQ</sequence>
<keyword evidence="2" id="KW-1185">Reference proteome</keyword>
<evidence type="ECO:0000313" key="1">
    <source>
        <dbReference type="EMBL" id="CAD8188658.1"/>
    </source>
</evidence>
<dbReference type="OrthoDB" id="301395at2759"/>
<name>A0A8S1WEX3_PAROT</name>
<organism evidence="1 2">
    <name type="scientific">Paramecium octaurelia</name>
    <dbReference type="NCBI Taxonomy" id="43137"/>
    <lineage>
        <taxon>Eukaryota</taxon>
        <taxon>Sar</taxon>
        <taxon>Alveolata</taxon>
        <taxon>Ciliophora</taxon>
        <taxon>Intramacronucleata</taxon>
        <taxon>Oligohymenophorea</taxon>
        <taxon>Peniculida</taxon>
        <taxon>Parameciidae</taxon>
        <taxon>Paramecium</taxon>
    </lineage>
</organism>
<dbReference type="AlphaFoldDB" id="A0A8S1WEX3"/>
<comment type="caution">
    <text evidence="1">The sequence shown here is derived from an EMBL/GenBank/DDBJ whole genome shotgun (WGS) entry which is preliminary data.</text>
</comment>
<reference evidence="1" key="1">
    <citation type="submission" date="2021-01" db="EMBL/GenBank/DDBJ databases">
        <authorList>
            <consortium name="Genoscope - CEA"/>
            <person name="William W."/>
        </authorList>
    </citation>
    <scope>NUCLEOTIDE SEQUENCE</scope>
</reference>
<accession>A0A8S1WEX3</accession>
<proteinExistence type="predicted"/>
<gene>
    <name evidence="1" type="ORF">POCTA_138.1.T0930083</name>
</gene>
<evidence type="ECO:0000313" key="2">
    <source>
        <dbReference type="Proteomes" id="UP000683925"/>
    </source>
</evidence>
<dbReference type="EMBL" id="CAJJDP010000092">
    <property type="protein sequence ID" value="CAD8188658.1"/>
    <property type="molecule type" value="Genomic_DNA"/>
</dbReference>
<evidence type="ECO:0008006" key="3">
    <source>
        <dbReference type="Google" id="ProtNLM"/>
    </source>
</evidence>
<dbReference type="OMA" id="HQTENYL"/>
<protein>
    <recommendedName>
        <fullName evidence="3">Sfi1 spindle body domain-containing protein</fullName>
    </recommendedName>
</protein>
<dbReference type="Proteomes" id="UP000683925">
    <property type="component" value="Unassembled WGS sequence"/>
</dbReference>